<keyword evidence="1" id="KW-0732">Signal</keyword>
<evidence type="ECO:0000313" key="3">
    <source>
        <dbReference type="EMBL" id="GAO28923.1"/>
    </source>
</evidence>
<reference evidence="3 4" key="1">
    <citation type="journal article" date="2015" name="Microbes Environ.">
        <title>Distribution and evolution of nitrogen fixation genes in the phylum bacteroidetes.</title>
        <authorList>
            <person name="Inoue J."/>
            <person name="Oshima K."/>
            <person name="Suda W."/>
            <person name="Sakamoto M."/>
            <person name="Iino T."/>
            <person name="Noda S."/>
            <person name="Hongoh Y."/>
            <person name="Hattori M."/>
            <person name="Ohkuma M."/>
        </authorList>
    </citation>
    <scope>NUCLEOTIDE SEQUENCE [LARGE SCALE GENOMIC DNA]</scope>
    <source>
        <strain evidence="3">JCM 15548</strain>
    </source>
</reference>
<dbReference type="EMBL" id="BAZW01000005">
    <property type="protein sequence ID" value="GAO28923.1"/>
    <property type="molecule type" value="Genomic_DNA"/>
</dbReference>
<feature type="domain" description="SbsA Ig-like" evidence="2">
    <location>
        <begin position="222"/>
        <end position="328"/>
    </location>
</feature>
<feature type="domain" description="SbsA Ig-like" evidence="2">
    <location>
        <begin position="2"/>
        <end position="99"/>
    </location>
</feature>
<dbReference type="InterPro" id="IPR014755">
    <property type="entry name" value="Cu-Rt/internalin_Ig-like"/>
</dbReference>
<evidence type="ECO:0000259" key="2">
    <source>
        <dbReference type="Pfam" id="PF13205"/>
    </source>
</evidence>
<dbReference type="STRING" id="1236989.JCM15548_11065"/>
<name>A0A0E9LUG4_9BACT</name>
<proteinExistence type="predicted"/>
<keyword evidence="4" id="KW-1185">Reference proteome</keyword>
<organism evidence="3 4">
    <name type="scientific">Geofilum rubicundum JCM 15548</name>
    <dbReference type="NCBI Taxonomy" id="1236989"/>
    <lineage>
        <taxon>Bacteria</taxon>
        <taxon>Pseudomonadati</taxon>
        <taxon>Bacteroidota</taxon>
        <taxon>Bacteroidia</taxon>
        <taxon>Marinilabiliales</taxon>
        <taxon>Marinilabiliaceae</taxon>
        <taxon>Geofilum</taxon>
    </lineage>
</organism>
<dbReference type="OrthoDB" id="5524298at2"/>
<dbReference type="Gene3D" id="2.60.40.1220">
    <property type="match status" value="1"/>
</dbReference>
<dbReference type="InterPro" id="IPR032812">
    <property type="entry name" value="SbsA_Ig"/>
</dbReference>
<protein>
    <recommendedName>
        <fullName evidence="2">SbsA Ig-like domain-containing protein</fullName>
    </recommendedName>
</protein>
<comment type="caution">
    <text evidence="3">The sequence shown here is derived from an EMBL/GenBank/DDBJ whole genome shotgun (WGS) entry which is preliminary data.</text>
</comment>
<gene>
    <name evidence="3" type="ORF">JCM15548_11065</name>
</gene>
<evidence type="ECO:0000256" key="1">
    <source>
        <dbReference type="ARBA" id="ARBA00022729"/>
    </source>
</evidence>
<sequence length="845" mass="90878">MDNAIDIPIGTSSFELTFSENIALANGNFYVELLEEGVSKEIQSVGDSHISNNVLSLSFNYSLGYAKEYNILLPANAIKAATSTALYSGLAAGEWSFTTESSPPLWANGFPSVSGQNSAKFDLNALADVTGIVYGVVTGAAAQPSVAQIVAGQNSSSGPAKIARNASVTSIVTPTPVEFLFNDDTPTGVNYYLHTVFEKDGKYSTVETITIDRIIPEINQLTSLPLNGDFTVAVDESVTIVFKEPVFGFDGSGTLPLDNTYFSFQYDDSGTPIDVAFTFSQTTTSEQTTVVLQPDVLLLQDEEYTVTIAPVSDASGNLTNQIVRTFETDKENVWIGGGVVTTWNDPLNWSSGTYAPGKTVTIPIGSTAFPEITSGTIDVHNLTIEPGASLTHTGGTLNVTGLFTLQSSVAVNASYINNGAVGTVLNVVGSNVNVEQVIDNINMTYLISSPTDGSTALSFGNYYPLYTYNNTTDAWDAISSGATMAPGVGYRMWTDDSMVGFSGEINTGAFLVNLTRTNGAGYGWNLVGNPYPASIDWTLLGINESSTIENNFWIWMPTQRAYGAYSASTDIPINITSSKIPSNHAFLVKVKIGEPTGSIEFVPDAQVANDANYLKSGTTKPVVDYIKLAGVTSNNVKDEMAVAFIDEASTAFDRFDLEKRFANRDHLFELFSLAESMKTSINAIPLNGTYEVPLGFNALKTGDFSIEMVMNKAENVETILVDKLEATEIALLPGDRYDFSVASKGLNTSRFSLKFFKVSTDLPIESISFNRSNVFVQGREVFISVPSEIAGSEYRVNDFSGRLIQTGTLRNDGVNSLGQFVEGSYIINIIGTSNAALENHKVVVY</sequence>
<dbReference type="AlphaFoldDB" id="A0A0E9LUG4"/>
<evidence type="ECO:0000313" key="4">
    <source>
        <dbReference type="Proteomes" id="UP000032900"/>
    </source>
</evidence>
<dbReference type="Proteomes" id="UP000032900">
    <property type="component" value="Unassembled WGS sequence"/>
</dbReference>
<dbReference type="RefSeq" id="WP_062122643.1">
    <property type="nucleotide sequence ID" value="NZ_BAZW01000005.1"/>
</dbReference>
<accession>A0A0E9LUG4</accession>
<dbReference type="Pfam" id="PF13205">
    <property type="entry name" value="Big_5"/>
    <property type="match status" value="2"/>
</dbReference>